<feature type="compositionally biased region" description="Low complexity" evidence="2">
    <location>
        <begin position="376"/>
        <end position="402"/>
    </location>
</feature>
<dbReference type="InterPro" id="IPR003961">
    <property type="entry name" value="FN3_dom"/>
</dbReference>
<evidence type="ECO:0000313" key="6">
    <source>
        <dbReference type="RefSeq" id="XP_031421208.1"/>
    </source>
</evidence>
<dbReference type="SMART" id="SM00060">
    <property type="entry name" value="FN3"/>
    <property type="match status" value="2"/>
</dbReference>
<dbReference type="GeneID" id="116220053"/>
<protein>
    <submittedName>
        <fullName evidence="6">Mucin-5AC-like isoform X1</fullName>
    </submittedName>
</protein>
<organism evidence="5 6">
    <name type="scientific">Clupea harengus</name>
    <name type="common">Atlantic herring</name>
    <dbReference type="NCBI Taxonomy" id="7950"/>
    <lineage>
        <taxon>Eukaryota</taxon>
        <taxon>Metazoa</taxon>
        <taxon>Chordata</taxon>
        <taxon>Craniata</taxon>
        <taxon>Vertebrata</taxon>
        <taxon>Euteleostomi</taxon>
        <taxon>Actinopterygii</taxon>
        <taxon>Neopterygii</taxon>
        <taxon>Teleostei</taxon>
        <taxon>Clupei</taxon>
        <taxon>Clupeiformes</taxon>
        <taxon>Clupeoidei</taxon>
        <taxon>Clupeidae</taxon>
        <taxon>Clupea</taxon>
    </lineage>
</organism>
<keyword evidence="1" id="KW-0677">Repeat</keyword>
<name>A0A6P8EY79_CLUHA</name>
<feature type="chain" id="PRO_5027892852" evidence="3">
    <location>
        <begin position="20"/>
        <end position="860"/>
    </location>
</feature>
<dbReference type="InterPro" id="IPR035992">
    <property type="entry name" value="Ricin_B-like_lectins"/>
</dbReference>
<dbReference type="InterPro" id="IPR036116">
    <property type="entry name" value="FN3_sf"/>
</dbReference>
<feature type="domain" description="Fibronectin type-III" evidence="4">
    <location>
        <begin position="664"/>
        <end position="756"/>
    </location>
</feature>
<feature type="compositionally biased region" description="Polar residues" evidence="2">
    <location>
        <begin position="348"/>
        <end position="368"/>
    </location>
</feature>
<dbReference type="Gene3D" id="2.80.10.50">
    <property type="match status" value="1"/>
</dbReference>
<feature type="region of interest" description="Disordered" evidence="2">
    <location>
        <begin position="309"/>
        <end position="463"/>
    </location>
</feature>
<proteinExistence type="predicted"/>
<evidence type="ECO:0000256" key="1">
    <source>
        <dbReference type="ARBA" id="ARBA00022737"/>
    </source>
</evidence>
<dbReference type="InterPro" id="IPR050991">
    <property type="entry name" value="ECM_Regulatory_Proteins"/>
</dbReference>
<dbReference type="RefSeq" id="XP_031421208.1">
    <property type="nucleotide sequence ID" value="XM_031565348.2"/>
</dbReference>
<dbReference type="CDD" id="cd00063">
    <property type="entry name" value="FN3"/>
    <property type="match status" value="1"/>
</dbReference>
<accession>A0A6P8EY79</accession>
<dbReference type="AlphaFoldDB" id="A0A6P8EY79"/>
<dbReference type="Gene3D" id="2.60.40.10">
    <property type="entry name" value="Immunoglobulins"/>
    <property type="match status" value="2"/>
</dbReference>
<feature type="region of interest" description="Disordered" evidence="2">
    <location>
        <begin position="652"/>
        <end position="680"/>
    </location>
</feature>
<keyword evidence="5" id="KW-1185">Reference proteome</keyword>
<feature type="region of interest" description="Disordered" evidence="2">
    <location>
        <begin position="537"/>
        <end position="564"/>
    </location>
</feature>
<evidence type="ECO:0000256" key="3">
    <source>
        <dbReference type="SAM" id="SignalP"/>
    </source>
</evidence>
<sequence length="860" mass="91505">MDTVLYVLLVMLRFSDTLSFLIAHTTKGLCLSRLNKGKIVYLGVCDSTSPAQQWRWTDDMKLYHKNSSKCLWADTDGAQYEARLVGLNDCGRAPAWKCYDEWGIFGLVDKPLYLKKQGIRVVLQRDPRYSNWTRAKIDKTGKRQMTSLCQIKGPTTISTSTFSSTYKSTAYPSTYSEGSETSLDPLFITNTNHVQRTHISTQQITTLRAPVTVQNRAVTHSSDMARPRTRRTVTSAVKPVSVPITPDALNGSDITTTGSDASFTEAVNTGDETDFSTSSATVFNRGFGDETVSSEAFASKTQSAGVQELSAAASTSTAGVPTTHLPTDDIEMSPLTESMSDPVPFSHTVGTTSATDSVTTKALTTMTPESIPHTDASTQTEEASASASASAATSTTVSETTTGIFTTPVQSTMTPKSSLTASRVPLVRTRGTTPISSSSTSTVTSGPPTTASALSTSSPPASSTTRFLIQTTEMPTSTVGLISTIQTTTAATETTTTTAKPTSTTVLTTTTTAATTSLARTTTTDKTTPELTTPITTLATTTTPPTTTTAATTTQKSTTYPTTTATTQLPETTEAIRCWINSTEISARTDIIELKLTTIREACNFSVIYSSVSPETNCHSTGDDSKYFQCLIKDLNPGTFYQLEIISTTDGERTNVSVQTDPEPPTDVVVEPDSDATSGLRVHWSHPRGRVDWYELSLEDAGTGDRRSTRVMGSAAPQLGFTALTPGTLYTVHLQATAGDRVSAPARSTAATAPSAIRGLRLSASSSNISVSWQPGPGRTEHFWVLLREQESLVQNVTVGSGVTSHSFTGVTPGTLHTVAVAAQSMGIQSDSVSKEVLAGKAKMTGGCFQVCQMKGFCLA</sequence>
<feature type="compositionally biased region" description="Polar residues" evidence="2">
    <location>
        <begin position="403"/>
        <end position="421"/>
    </location>
</feature>
<dbReference type="PANTHER" id="PTHR46708">
    <property type="entry name" value="TENASCIN"/>
    <property type="match status" value="1"/>
</dbReference>
<evidence type="ECO:0000313" key="5">
    <source>
        <dbReference type="Proteomes" id="UP000515152"/>
    </source>
</evidence>
<dbReference type="PROSITE" id="PS50231">
    <property type="entry name" value="RICIN_B_LECTIN"/>
    <property type="match status" value="1"/>
</dbReference>
<reference evidence="6" key="1">
    <citation type="submission" date="2025-08" db="UniProtKB">
        <authorList>
            <consortium name="RefSeq"/>
        </authorList>
    </citation>
    <scope>IDENTIFICATION</scope>
</reference>
<feature type="signal peptide" evidence="3">
    <location>
        <begin position="1"/>
        <end position="19"/>
    </location>
</feature>
<keyword evidence="3" id="KW-0732">Signal</keyword>
<dbReference type="SUPFAM" id="SSF50370">
    <property type="entry name" value="Ricin B-like lectins"/>
    <property type="match status" value="1"/>
</dbReference>
<evidence type="ECO:0000259" key="4">
    <source>
        <dbReference type="PROSITE" id="PS50853"/>
    </source>
</evidence>
<dbReference type="OrthoDB" id="8964239at2759"/>
<dbReference type="PROSITE" id="PS50853">
    <property type="entry name" value="FN3"/>
    <property type="match status" value="1"/>
</dbReference>
<dbReference type="InterPro" id="IPR013783">
    <property type="entry name" value="Ig-like_fold"/>
</dbReference>
<feature type="compositionally biased region" description="Low complexity" evidence="2">
    <location>
        <begin position="432"/>
        <end position="463"/>
    </location>
</feature>
<gene>
    <name evidence="6" type="primary">LOC116220053</name>
</gene>
<dbReference type="Proteomes" id="UP000515152">
    <property type="component" value="Chromosome 3"/>
</dbReference>
<evidence type="ECO:0000256" key="2">
    <source>
        <dbReference type="SAM" id="MobiDB-lite"/>
    </source>
</evidence>
<dbReference type="PANTHER" id="PTHR46708:SF2">
    <property type="entry name" value="FIBRONECTIN TYPE-III DOMAIN-CONTAINING PROTEIN"/>
    <property type="match status" value="1"/>
</dbReference>
<dbReference type="KEGG" id="char:116220053"/>
<dbReference type="SUPFAM" id="SSF49265">
    <property type="entry name" value="Fibronectin type III"/>
    <property type="match status" value="2"/>
</dbReference>
<dbReference type="Pfam" id="PF00041">
    <property type="entry name" value="fn3"/>
    <property type="match status" value="2"/>
</dbReference>